<evidence type="ECO:0000313" key="7">
    <source>
        <dbReference type="EMBL" id="RKO93668.1"/>
    </source>
</evidence>
<feature type="region of interest" description="Disordered" evidence="6">
    <location>
        <begin position="1647"/>
        <end position="1696"/>
    </location>
</feature>
<dbReference type="InterPro" id="IPR047149">
    <property type="entry name" value="KIF11-like"/>
</dbReference>
<feature type="compositionally biased region" description="Low complexity" evidence="6">
    <location>
        <begin position="69"/>
        <end position="86"/>
    </location>
</feature>
<feature type="compositionally biased region" description="Polar residues" evidence="6">
    <location>
        <begin position="1542"/>
        <end position="1554"/>
    </location>
</feature>
<organism evidence="7 8">
    <name type="scientific">Blyttiomyces helicus</name>
    <dbReference type="NCBI Taxonomy" id="388810"/>
    <lineage>
        <taxon>Eukaryota</taxon>
        <taxon>Fungi</taxon>
        <taxon>Fungi incertae sedis</taxon>
        <taxon>Chytridiomycota</taxon>
        <taxon>Chytridiomycota incertae sedis</taxon>
        <taxon>Chytridiomycetes</taxon>
        <taxon>Chytridiomycetes incertae sedis</taxon>
        <taxon>Blyttiomyces</taxon>
    </lineage>
</organism>
<feature type="region of interest" description="Disordered" evidence="6">
    <location>
        <begin position="578"/>
        <end position="611"/>
    </location>
</feature>
<evidence type="ECO:0000256" key="1">
    <source>
        <dbReference type="ARBA" id="ARBA00004245"/>
    </source>
</evidence>
<feature type="region of interest" description="Disordered" evidence="6">
    <location>
        <begin position="509"/>
        <end position="549"/>
    </location>
</feature>
<keyword evidence="8" id="KW-1185">Reference proteome</keyword>
<feature type="compositionally biased region" description="Basic and acidic residues" evidence="6">
    <location>
        <begin position="964"/>
        <end position="980"/>
    </location>
</feature>
<feature type="region of interest" description="Disordered" evidence="6">
    <location>
        <begin position="1717"/>
        <end position="1947"/>
    </location>
</feature>
<feature type="compositionally biased region" description="Polar residues" evidence="6">
    <location>
        <begin position="264"/>
        <end position="275"/>
    </location>
</feature>
<feature type="region of interest" description="Disordered" evidence="6">
    <location>
        <begin position="2074"/>
        <end position="2113"/>
    </location>
</feature>
<feature type="region of interest" description="Disordered" evidence="6">
    <location>
        <begin position="231"/>
        <end position="250"/>
    </location>
</feature>
<feature type="region of interest" description="Disordered" evidence="6">
    <location>
        <begin position="1089"/>
        <end position="1299"/>
    </location>
</feature>
<dbReference type="Proteomes" id="UP000269721">
    <property type="component" value="Unassembled WGS sequence"/>
</dbReference>
<feature type="compositionally biased region" description="Pro residues" evidence="6">
    <location>
        <begin position="840"/>
        <end position="859"/>
    </location>
</feature>
<feature type="compositionally biased region" description="Polar residues" evidence="6">
    <location>
        <begin position="887"/>
        <end position="898"/>
    </location>
</feature>
<feature type="compositionally biased region" description="Basic and acidic residues" evidence="6">
    <location>
        <begin position="1504"/>
        <end position="1513"/>
    </location>
</feature>
<evidence type="ECO:0000256" key="2">
    <source>
        <dbReference type="ARBA" id="ARBA00022490"/>
    </source>
</evidence>
<feature type="compositionally biased region" description="Low complexity" evidence="6">
    <location>
        <begin position="830"/>
        <end position="839"/>
    </location>
</feature>
<sequence>METATFSLDALARNFQAVEELFHRARRPRDQTQITPAQFPLPAPPDISSFLHGPVALPFPAPLGVRQGSSSAPTPALSAAEPAPLLRESIDRFREQLRRVAPTERAQADSDLSTSDESPTSPPAPPSPRPAVSPRRPATPAPLPSPRGPASARAAVATPTSAVAQTPAVAPTPALAHITAVAPNTESAETPASALRPRPPPVKAATPRPFEYDDFGPDFSDVETTAALRRTTVGHSQEMKGTATQLIQEERRGETYVNILPREFSSSAPSASQPRVPQLNVPPEPILVSGPNDVTPDGARGEGPETSGVLQSSKPDSKNLQPAYADEIMKQMASLEKLQAQMQEINRRFLSQQRGMVDEQGDAIQQQNLHDTQTDWQLPYILKSQHATVQSEDGQVSAGTSSRIEPHSHNFLYWSLAVSSPGEGEIQEARAKLSEIGKDFRALLSDIEDIRSTAAQSAGRAGVKDEDPETARRRSTLFQNADVLAEEFKQMQQRLGWSPVDVVLKNQRERSAAGAEARKSRAEPLHSDTDEGPQSSAKRHPSDQAGEPQAIKRVKSILGGSFDYRGAARVITELSSKREEVIGSSRDDRRIDDPSQSPYHVSQPSTFAPPSIRLGEGDFADIIDPERISDEVGKMMARAGAGEGFDLQSFIDMDEGPKAALLPVALQPGAAITTAPIQSISNALRSGARLAEARGVRNLPPKMPLSAFGRRATTAAPSAQPPQRQPKAAPPVSERLRSTRVAPAPPAQAPPVAAGPTSFPDNGPPEPPFAARLTRPTSPVRPVSPARATSPTRPPNFYNVRLSNAPIFLRRTTIRPPSLNFLIGRANRGTSPMRQSPTPRRSPSPRPRQMPQPNAPEPSSPIRLTVFAPPAITFDEAIQTLPPTVAHGTQMTPVTSAESSERGPHIALPLSEPQEKDVGVQYSSVADPVPTPKPDLKGKGKEVGIQYTSDSVTSVKKPKSSRKSQGDTKKDRGSTDDSREAFEKRITEWVQSEVLLRVLAQNKEKDAAAPLPPPVPAPPSPVFEPRAPSPPLSPKSEAAALISTVTELELRILARESLREARAALVESRRKDEAERSVLLDEIRAFRDKEEARRREEDTQRREEAMRKREEEAARLAREEGERRGREQGERRAREEADRRALDKEDEIERRAREEREKREAERRAAQEAERRRLQGLEDERRRERDTAERERRRRERAEAAAKARAAAQAEELRRLTEVERMKREEAEEEVERLRLAAAEAERRRREAEVEGKKIAAAQAEKEKVEREKAEREKVEREKAEREALDRERAERQRRAERRRLERERLERERLELERAEAERAQREREEQAERRRREIDEEEERRLAAVARAGPADAAHSGSDPATMGSSEASSLNITTLSTMISEGEVLTNLYSEGEIVPPMPPRILRAALDLSSTTDDDPTKPRIPAIPPALRRHRKRVQIAENVDVEGGTRVRISDDGSGEVSGDVTSGGTTSGSGSSGLASLGEILNDVEEGEITPPRRSPKGKEPAEPRRGNTHAVNPVERGDDRPAPRMSAIGIAGPSRSSDTPALPSSSRRPHPFLPQVSEGELNFPIAPSATWGAKRGSEGEVDNLPRVMPLSKMLSEDRGMRLATSEGEIIGGLRPGASEGELVDLETSRPKMDIYRPHLDSSVQMQSPVNPGSAQASTRFPPAPIRASASSSSTTTPPSTLSGRALPSDILGAVQPALTDNLERWFSAPQPFDFASPRPSTSRGPRLPSGVAGHSGSLVSGHPHAGPVVEQIEVSSGSMSAFDERTGSSARGGEGRRSQDDRSSASLGRPGLLPEPSLELLDRDGSGRSLARINDDGDLSLGLGDPSSGSGSGSGQSRLTGERVDASFADLRQHATSGSATRFVRTRSQEAPMGSSDPLRPVQQLADAPPAEPVFDSSARRLWTRYSQESLADHSSQTGARRDRGPVSGAEDNLSRSSRSGEILSSLSWTGASDEVLHRRAGRDGRSSSSAASSGSARRLIPDPRDVFVSDAGARGSADQAQALRRPDLDAGDGNFGGSLSSVSPRYFFPFITFAWPVGMLGRNGWKQSYWCLALTTSLIATRSGASLSPPSFRDAPNPLPTNPPRAAEPPLSRNMKPRGGPTHEELTETVDRISNIVGSIPPVGDLESGGVSEELPIEALSREEDEGELEVSNIEEVESYVGSIERSASF</sequence>
<feature type="compositionally biased region" description="Basic and acidic residues" evidence="6">
    <location>
        <begin position="1311"/>
        <end position="1344"/>
    </location>
</feature>
<dbReference type="PANTHER" id="PTHR47970">
    <property type="entry name" value="KINESIN-LIKE PROTEIN KIF11"/>
    <property type="match status" value="1"/>
</dbReference>
<feature type="compositionally biased region" description="Basic and acidic residues" evidence="6">
    <location>
        <begin position="1211"/>
        <end position="1299"/>
    </location>
</feature>
<feature type="compositionally biased region" description="Pro residues" evidence="6">
    <location>
        <begin position="120"/>
        <end position="147"/>
    </location>
</feature>
<keyword evidence="3" id="KW-0505">Motor protein</keyword>
<feature type="compositionally biased region" description="Basic and acidic residues" evidence="6">
    <location>
        <begin position="578"/>
        <end position="593"/>
    </location>
</feature>
<dbReference type="GO" id="GO:0090307">
    <property type="term" value="P:mitotic spindle assembly"/>
    <property type="evidence" value="ECO:0007669"/>
    <property type="project" value="TreeGrafter"/>
</dbReference>
<dbReference type="OrthoDB" id="2163582at2759"/>
<feature type="compositionally biased region" description="Low complexity" evidence="6">
    <location>
        <begin position="1345"/>
        <end position="1356"/>
    </location>
</feature>
<feature type="region of interest" description="Disordered" evidence="6">
    <location>
        <begin position="1005"/>
        <end position="1035"/>
    </location>
</feature>
<evidence type="ECO:0000256" key="4">
    <source>
        <dbReference type="ARBA" id="ARBA00023212"/>
    </source>
</evidence>
<feature type="compositionally biased region" description="Basic and acidic residues" evidence="6">
    <location>
        <begin position="1089"/>
        <end position="1202"/>
    </location>
</feature>
<feature type="region of interest" description="Disordered" evidence="6">
    <location>
        <begin position="1450"/>
        <end position="1569"/>
    </location>
</feature>
<dbReference type="GO" id="GO:0005876">
    <property type="term" value="C:spindle microtubule"/>
    <property type="evidence" value="ECO:0007669"/>
    <property type="project" value="TreeGrafter"/>
</dbReference>
<keyword evidence="2" id="KW-0963">Cytoplasm</keyword>
<feature type="compositionally biased region" description="Low complexity" evidence="6">
    <location>
        <begin position="148"/>
        <end position="176"/>
    </location>
</feature>
<evidence type="ECO:0000256" key="3">
    <source>
        <dbReference type="ARBA" id="ARBA00023175"/>
    </source>
</evidence>
<feature type="compositionally biased region" description="Low complexity" evidence="6">
    <location>
        <begin position="1673"/>
        <end position="1690"/>
    </location>
</feature>
<feature type="coiled-coil region" evidence="5">
    <location>
        <begin position="325"/>
        <end position="355"/>
    </location>
</feature>
<feature type="compositionally biased region" description="Polar residues" evidence="6">
    <location>
        <begin position="598"/>
        <end position="608"/>
    </location>
</feature>
<evidence type="ECO:0000256" key="5">
    <source>
        <dbReference type="SAM" id="Coils"/>
    </source>
</evidence>
<proteinExistence type="predicted"/>
<feature type="region of interest" description="Disordered" evidence="6">
    <location>
        <begin position="885"/>
        <end position="980"/>
    </location>
</feature>
<reference evidence="8" key="1">
    <citation type="journal article" date="2018" name="Nat. Microbiol.">
        <title>Leveraging single-cell genomics to expand the fungal tree of life.</title>
        <authorList>
            <person name="Ahrendt S.R."/>
            <person name="Quandt C.A."/>
            <person name="Ciobanu D."/>
            <person name="Clum A."/>
            <person name="Salamov A."/>
            <person name="Andreopoulos B."/>
            <person name="Cheng J.F."/>
            <person name="Woyke T."/>
            <person name="Pelin A."/>
            <person name="Henrissat B."/>
            <person name="Reynolds N.K."/>
            <person name="Benny G.L."/>
            <person name="Smith M.E."/>
            <person name="James T.Y."/>
            <person name="Grigoriev I.V."/>
        </authorList>
    </citation>
    <scope>NUCLEOTIDE SEQUENCE [LARGE SCALE GENOMIC DNA]</scope>
</reference>
<feature type="compositionally biased region" description="Low complexity" evidence="6">
    <location>
        <begin position="1794"/>
        <end position="1807"/>
    </location>
</feature>
<feature type="region of interest" description="Disordered" evidence="6">
    <location>
        <begin position="1966"/>
        <end position="2021"/>
    </location>
</feature>
<feature type="compositionally biased region" description="Low complexity" evidence="6">
    <location>
        <begin position="1827"/>
        <end position="1847"/>
    </location>
</feature>
<comment type="subcellular location">
    <subcellularLocation>
        <location evidence="1">Cytoplasm</location>
        <location evidence="1">Cytoskeleton</location>
    </subcellularLocation>
</comment>
<feature type="compositionally biased region" description="Pro residues" evidence="6">
    <location>
        <begin position="2086"/>
        <end position="2096"/>
    </location>
</feature>
<dbReference type="GO" id="GO:0051231">
    <property type="term" value="P:spindle elongation"/>
    <property type="evidence" value="ECO:0007669"/>
    <property type="project" value="TreeGrafter"/>
</dbReference>
<feature type="region of interest" description="Disordered" evidence="6">
    <location>
        <begin position="819"/>
        <end position="863"/>
    </location>
</feature>
<evidence type="ECO:0000256" key="6">
    <source>
        <dbReference type="SAM" id="MobiDB-lite"/>
    </source>
</evidence>
<dbReference type="GO" id="GO:0008574">
    <property type="term" value="F:plus-end-directed microtubule motor activity"/>
    <property type="evidence" value="ECO:0007669"/>
    <property type="project" value="TreeGrafter"/>
</dbReference>
<protein>
    <submittedName>
        <fullName evidence="7">Uncharacterized protein</fullName>
    </submittedName>
</protein>
<feature type="region of interest" description="Disordered" evidence="6">
    <location>
        <begin position="711"/>
        <end position="799"/>
    </location>
</feature>
<dbReference type="PANTHER" id="PTHR47970:SF12">
    <property type="entry name" value="KINESIN FAMILY MEMBER 11"/>
    <property type="match status" value="1"/>
</dbReference>
<feature type="compositionally biased region" description="Basic and acidic residues" evidence="6">
    <location>
        <begin position="88"/>
        <end position="108"/>
    </location>
</feature>
<dbReference type="EMBL" id="KZ994154">
    <property type="protein sequence ID" value="RKO93668.1"/>
    <property type="molecule type" value="Genomic_DNA"/>
</dbReference>
<feature type="region of interest" description="Disordered" evidence="6">
    <location>
        <begin position="1311"/>
        <end position="1371"/>
    </location>
</feature>
<feature type="compositionally biased region" description="Polar residues" evidence="6">
    <location>
        <begin position="1913"/>
        <end position="1927"/>
    </location>
</feature>
<name>A0A4P9WPJ7_9FUNG</name>
<feature type="compositionally biased region" description="Basic and acidic residues" evidence="6">
    <location>
        <begin position="1781"/>
        <end position="1791"/>
    </location>
</feature>
<feature type="compositionally biased region" description="Low complexity" evidence="6">
    <location>
        <begin position="1461"/>
        <end position="1471"/>
    </location>
</feature>
<feature type="compositionally biased region" description="Polar residues" evidence="6">
    <location>
        <begin position="1649"/>
        <end position="1666"/>
    </location>
</feature>
<feature type="compositionally biased region" description="Pro residues" evidence="6">
    <location>
        <begin position="1010"/>
        <end position="1033"/>
    </location>
</feature>
<feature type="compositionally biased region" description="Low complexity" evidence="6">
    <location>
        <begin position="1975"/>
        <end position="1987"/>
    </location>
</feature>
<keyword evidence="4" id="KW-0206">Cytoskeleton</keyword>
<gene>
    <name evidence="7" type="ORF">BDK51DRAFT_33181</name>
</gene>
<keyword evidence="5" id="KW-0175">Coiled coil</keyword>
<evidence type="ECO:0000313" key="8">
    <source>
        <dbReference type="Proteomes" id="UP000269721"/>
    </source>
</evidence>
<accession>A0A4P9WPJ7</accession>
<feature type="region of interest" description="Disordered" evidence="6">
    <location>
        <begin position="261"/>
        <end position="324"/>
    </location>
</feature>
<feature type="compositionally biased region" description="Basic and acidic residues" evidence="6">
    <location>
        <begin position="509"/>
        <end position="529"/>
    </location>
</feature>
<dbReference type="GO" id="GO:0072686">
    <property type="term" value="C:mitotic spindle"/>
    <property type="evidence" value="ECO:0007669"/>
    <property type="project" value="TreeGrafter"/>
</dbReference>
<feature type="compositionally biased region" description="Polar residues" evidence="6">
    <location>
        <begin position="308"/>
        <end position="320"/>
    </location>
</feature>
<feature type="region of interest" description="Disordered" evidence="6">
    <location>
        <begin position="26"/>
        <end position="46"/>
    </location>
</feature>
<feature type="region of interest" description="Disordered" evidence="6">
    <location>
        <begin position="61"/>
        <end position="218"/>
    </location>
</feature>